<evidence type="ECO:0000313" key="5">
    <source>
        <dbReference type="Proteomes" id="UP000428333"/>
    </source>
</evidence>
<dbReference type="GO" id="GO:0008270">
    <property type="term" value="F:zinc ion binding"/>
    <property type="evidence" value="ECO:0007669"/>
    <property type="project" value="UniProtKB-KW"/>
</dbReference>
<evidence type="ECO:0000256" key="1">
    <source>
        <dbReference type="PROSITE-ProRule" id="PRU00047"/>
    </source>
</evidence>
<feature type="region of interest" description="Disordered" evidence="2">
    <location>
        <begin position="333"/>
        <end position="359"/>
    </location>
</feature>
<dbReference type="Proteomes" id="UP000428333">
    <property type="component" value="Linkage Group LG06"/>
</dbReference>
<dbReference type="PANTHER" id="PTHR31286">
    <property type="entry name" value="GLYCINE-RICH CELL WALL STRUCTURAL PROTEIN 1.8-LIKE"/>
    <property type="match status" value="1"/>
</dbReference>
<sequence>MRIAETLGEVIAVEDPEGRGKLNKFLWVRVWIDVTKPLKKGFFLKRVNEEDLWVKFTYERLSAYCYGCGREEDLWVKFTYERLSAYCYGCGRIGHTMNDCSDSDDVWKQHKGSDENLRAEISWLDTIQYGDKQLEKLVYPRVLKRNPNMADDRDGLCDSGACQTQPESRGDEARGNTLCTEEVVHENVGNRVVQPESVQVSRPEEALLVQGIKMTAGLLDEVEQWKYQSVEDMSQVSGLGLGLTKSGPNTTTSQYFVEDPDSPRSGPLMIEGLGLDNPLGQSPIKDAGQFQAEVGQKKRALLIGWEEQNAKKGGSISTEITIPSQCSVAQRGRINSRNGSCRGGRGSRGRPRKNPYTLPNLSDQGLIEAPYGKSKEGTFVIEPGLSNSNSALRLRAYGFGVLRAKPTLGFPWLQLGSDHCPLIIHCCLPLKRVPYNFKFETMWNTSAECGEVIQEAWGIDQRGSDMFKLAQKLRKCRDMLKRFKNFHLREPRHQYSKHFERSVGTGDDLKVVAEDRDWTGTHGCPSARSVFCSLRPFCCVPSPIVDQGVEGVCAFASTSQYLKFIVSYQFGLNPAELNGRLPHRGLMEDMLVVPGNTYGLNRNPDTRDCPTSPITILRDE</sequence>
<reference evidence="4 5" key="1">
    <citation type="journal article" date="2019" name="Genome Biol. Evol.">
        <title>The Rhododendron genome and chromosomal organization provide insight into shared whole-genome duplications across the heath family (Ericaceae).</title>
        <authorList>
            <person name="Soza V.L."/>
            <person name="Lindsley D."/>
            <person name="Waalkes A."/>
            <person name="Ramage E."/>
            <person name="Patwardhan R.P."/>
            <person name="Burton J.N."/>
            <person name="Adey A."/>
            <person name="Kumar A."/>
            <person name="Qiu R."/>
            <person name="Shendure J."/>
            <person name="Hall B."/>
        </authorList>
    </citation>
    <scope>NUCLEOTIDE SEQUENCE [LARGE SCALE GENOMIC DNA]</scope>
    <source>
        <strain evidence="4">RSF 1966-606</strain>
    </source>
</reference>
<comment type="caution">
    <text evidence="4">The sequence shown here is derived from an EMBL/GenBank/DDBJ whole genome shotgun (WGS) entry which is preliminary data.</text>
</comment>
<dbReference type="Pfam" id="PF14392">
    <property type="entry name" value="zf-CCHC_4"/>
    <property type="match status" value="2"/>
</dbReference>
<gene>
    <name evidence="4" type="ORF">C3L33_11012</name>
</gene>
<keyword evidence="1" id="KW-0863">Zinc-finger</keyword>
<evidence type="ECO:0000256" key="2">
    <source>
        <dbReference type="SAM" id="MobiDB-lite"/>
    </source>
</evidence>
<keyword evidence="1" id="KW-0479">Metal-binding</keyword>
<feature type="domain" description="CCHC-type" evidence="3">
    <location>
        <begin position="87"/>
        <end position="100"/>
    </location>
</feature>
<proteinExistence type="predicted"/>
<dbReference type="InterPro" id="IPR040256">
    <property type="entry name" value="At4g02000-like"/>
</dbReference>
<dbReference type="EMBL" id="QEFC01001537">
    <property type="protein sequence ID" value="KAE9457088.1"/>
    <property type="molecule type" value="Genomic_DNA"/>
</dbReference>
<dbReference type="PANTHER" id="PTHR31286:SF167">
    <property type="entry name" value="OS09G0268800 PROTEIN"/>
    <property type="match status" value="1"/>
</dbReference>
<name>A0A6A4LRV6_9ERIC</name>
<dbReference type="AlphaFoldDB" id="A0A6A4LRV6"/>
<protein>
    <recommendedName>
        <fullName evidence="3">CCHC-type domain-containing protein</fullName>
    </recommendedName>
</protein>
<dbReference type="OrthoDB" id="1710782at2759"/>
<evidence type="ECO:0000313" key="4">
    <source>
        <dbReference type="EMBL" id="KAE9457088.1"/>
    </source>
</evidence>
<keyword evidence="1" id="KW-0862">Zinc</keyword>
<dbReference type="InterPro" id="IPR001878">
    <property type="entry name" value="Znf_CCHC"/>
</dbReference>
<feature type="non-terminal residue" evidence="4">
    <location>
        <position position="1"/>
    </location>
</feature>
<dbReference type="InterPro" id="IPR025836">
    <property type="entry name" value="Zn_knuckle_CX2CX4HX4C"/>
</dbReference>
<accession>A0A6A4LRV6</accession>
<organism evidence="4 5">
    <name type="scientific">Rhododendron williamsianum</name>
    <dbReference type="NCBI Taxonomy" id="262921"/>
    <lineage>
        <taxon>Eukaryota</taxon>
        <taxon>Viridiplantae</taxon>
        <taxon>Streptophyta</taxon>
        <taxon>Embryophyta</taxon>
        <taxon>Tracheophyta</taxon>
        <taxon>Spermatophyta</taxon>
        <taxon>Magnoliopsida</taxon>
        <taxon>eudicotyledons</taxon>
        <taxon>Gunneridae</taxon>
        <taxon>Pentapetalae</taxon>
        <taxon>asterids</taxon>
        <taxon>Ericales</taxon>
        <taxon>Ericaceae</taxon>
        <taxon>Ericoideae</taxon>
        <taxon>Rhodoreae</taxon>
        <taxon>Rhododendron</taxon>
    </lineage>
</organism>
<keyword evidence="5" id="KW-1185">Reference proteome</keyword>
<dbReference type="GO" id="GO:0003676">
    <property type="term" value="F:nucleic acid binding"/>
    <property type="evidence" value="ECO:0007669"/>
    <property type="project" value="InterPro"/>
</dbReference>
<evidence type="ECO:0000259" key="3">
    <source>
        <dbReference type="PROSITE" id="PS50158"/>
    </source>
</evidence>
<dbReference type="PROSITE" id="PS50158">
    <property type="entry name" value="ZF_CCHC"/>
    <property type="match status" value="1"/>
</dbReference>